<dbReference type="PROSITE" id="PS00086">
    <property type="entry name" value="CYTOCHROME_P450"/>
    <property type="match status" value="1"/>
</dbReference>
<evidence type="ECO:0000313" key="17">
    <source>
        <dbReference type="Proteomes" id="UP001497472"/>
    </source>
</evidence>
<keyword evidence="7 14" id="KW-0479">Metal-binding</keyword>
<dbReference type="AlphaFoldDB" id="A0AAV1K3B9"/>
<dbReference type="GO" id="GO:0020037">
    <property type="term" value="F:heme binding"/>
    <property type="evidence" value="ECO:0007669"/>
    <property type="project" value="InterPro"/>
</dbReference>
<keyword evidence="11 14" id="KW-0408">Iron</keyword>
<keyword evidence="13" id="KW-0472">Membrane</keyword>
<dbReference type="Proteomes" id="UP001497472">
    <property type="component" value="Unassembled WGS sequence"/>
</dbReference>
<evidence type="ECO:0000313" key="16">
    <source>
        <dbReference type="EMBL" id="CAK1554867.1"/>
    </source>
</evidence>
<dbReference type="SUPFAM" id="SSF48264">
    <property type="entry name" value="Cytochrome P450"/>
    <property type="match status" value="1"/>
</dbReference>
<evidence type="ECO:0000256" key="4">
    <source>
        <dbReference type="ARBA" id="ARBA00004406"/>
    </source>
</evidence>
<dbReference type="PANTHER" id="PTHR24300">
    <property type="entry name" value="CYTOCHROME P450 508A4-RELATED"/>
    <property type="match status" value="1"/>
</dbReference>
<comment type="function">
    <text evidence="2">May be involved in the metabolism of insect hormones and in the breakdown of synthetic insecticides.</text>
</comment>
<evidence type="ECO:0000256" key="3">
    <source>
        <dbReference type="ARBA" id="ARBA00004174"/>
    </source>
</evidence>
<dbReference type="PRINTS" id="PR00385">
    <property type="entry name" value="P450"/>
</dbReference>
<protein>
    <recommendedName>
        <fullName evidence="18">Cytochrome P450</fullName>
    </recommendedName>
</protein>
<dbReference type="PANTHER" id="PTHR24300:SF376">
    <property type="entry name" value="CYTOCHROME P450 15A1"/>
    <property type="match status" value="1"/>
</dbReference>
<evidence type="ECO:0000256" key="11">
    <source>
        <dbReference type="ARBA" id="ARBA00023004"/>
    </source>
</evidence>
<dbReference type="InterPro" id="IPR017972">
    <property type="entry name" value="Cyt_P450_CS"/>
</dbReference>
<dbReference type="Gene3D" id="1.10.630.10">
    <property type="entry name" value="Cytochrome P450"/>
    <property type="match status" value="1"/>
</dbReference>
<reference evidence="16 17" key="1">
    <citation type="submission" date="2023-11" db="EMBL/GenBank/DDBJ databases">
        <authorList>
            <person name="Okamura Y."/>
        </authorList>
    </citation>
    <scope>NUCLEOTIDE SEQUENCE [LARGE SCALE GENOMIC DNA]</scope>
</reference>
<dbReference type="InterPro" id="IPR036396">
    <property type="entry name" value="Cyt_P450_sf"/>
</dbReference>
<dbReference type="GO" id="GO:0006805">
    <property type="term" value="P:xenobiotic metabolic process"/>
    <property type="evidence" value="ECO:0007669"/>
    <property type="project" value="TreeGrafter"/>
</dbReference>
<comment type="caution">
    <text evidence="16">The sequence shown here is derived from an EMBL/GenBank/DDBJ whole genome shotgun (WGS) entry which is preliminary data.</text>
</comment>
<evidence type="ECO:0000256" key="9">
    <source>
        <dbReference type="ARBA" id="ARBA00022848"/>
    </source>
</evidence>
<keyword evidence="12 15" id="KW-0503">Monooxygenase</keyword>
<dbReference type="InterPro" id="IPR001128">
    <property type="entry name" value="Cyt_P450"/>
</dbReference>
<keyword evidence="10 15" id="KW-0560">Oxidoreductase</keyword>
<evidence type="ECO:0000256" key="12">
    <source>
        <dbReference type="ARBA" id="ARBA00023033"/>
    </source>
</evidence>
<feature type="binding site" description="axial binding residue" evidence="14">
    <location>
        <position position="446"/>
    </location>
    <ligand>
        <name>heme</name>
        <dbReference type="ChEBI" id="CHEBI:30413"/>
    </ligand>
    <ligandPart>
        <name>Fe</name>
        <dbReference type="ChEBI" id="CHEBI:18248"/>
    </ligandPart>
</feature>
<evidence type="ECO:0008006" key="18">
    <source>
        <dbReference type="Google" id="ProtNLM"/>
    </source>
</evidence>
<evidence type="ECO:0000256" key="2">
    <source>
        <dbReference type="ARBA" id="ARBA00003690"/>
    </source>
</evidence>
<accession>A0AAV1K3B9</accession>
<evidence type="ECO:0000256" key="10">
    <source>
        <dbReference type="ARBA" id="ARBA00023002"/>
    </source>
</evidence>
<keyword evidence="9" id="KW-0492">Microsome</keyword>
<organism evidence="16 17">
    <name type="scientific">Leptosia nina</name>
    <dbReference type="NCBI Taxonomy" id="320188"/>
    <lineage>
        <taxon>Eukaryota</taxon>
        <taxon>Metazoa</taxon>
        <taxon>Ecdysozoa</taxon>
        <taxon>Arthropoda</taxon>
        <taxon>Hexapoda</taxon>
        <taxon>Insecta</taxon>
        <taxon>Pterygota</taxon>
        <taxon>Neoptera</taxon>
        <taxon>Endopterygota</taxon>
        <taxon>Lepidoptera</taxon>
        <taxon>Glossata</taxon>
        <taxon>Ditrysia</taxon>
        <taxon>Papilionoidea</taxon>
        <taxon>Pieridae</taxon>
        <taxon>Pierinae</taxon>
        <taxon>Leptosia</taxon>
    </lineage>
</organism>
<keyword evidence="8" id="KW-0256">Endoplasmic reticulum</keyword>
<evidence type="ECO:0000256" key="13">
    <source>
        <dbReference type="ARBA" id="ARBA00023136"/>
    </source>
</evidence>
<comment type="similarity">
    <text evidence="5 15">Belongs to the cytochrome P450 family.</text>
</comment>
<sequence length="500" mass="56933">MIATIVVVFVLTILGYIINTTSKPKNFPPGTWNGHIYTYKTSGPIWYPFFGSSAVVQKATIQNGSQWKAFSQLAKKYSTQVLGLKLGSELVVVVFGEKNVRQIFTEKEFEGRPNSFFIRLRCLGRRLGITFVDGPIWREHRQFTVKHLKNVGFGKTAMESEIQNELANVLQYIDKNKSTAINPKLILAMSVMNILWKFTAGERIKEERLKYIIDLFAKRSKAFSIAGGWLNQWPLIRFIMPDLSGYNLIKNLNIQISDIIEEAVLKHKNGTIEGSDFIYKFLEEMKENKSSGYFHEAQLKSICLDILIAGSQTTSNVVEFAILCLVRHPALQEKVFEEIQRVIGENTPNWTDSNRLTYTIAFLQEVQRFYTIVPLAGPRRVLEETTVEDYVIPKNTTVLIGVGDIHFDPQFWDEPNKFKPERFLDSNGNLVSTEHFYPFGMGRRRCPGDSLAKSFIFIVFVGIVQKYRVQCGNGVLPPEKPVIGLISGAQPFTAEFIQRS</sequence>
<dbReference type="EMBL" id="CAVLEF010000279">
    <property type="protein sequence ID" value="CAK1554867.1"/>
    <property type="molecule type" value="Genomic_DNA"/>
</dbReference>
<name>A0AAV1K3B9_9NEOP</name>
<dbReference type="InterPro" id="IPR002401">
    <property type="entry name" value="Cyt_P450_E_grp-I"/>
</dbReference>
<dbReference type="CDD" id="cd20651">
    <property type="entry name" value="CYP15A1-like"/>
    <property type="match status" value="1"/>
</dbReference>
<evidence type="ECO:0000256" key="1">
    <source>
        <dbReference type="ARBA" id="ARBA00001971"/>
    </source>
</evidence>
<gene>
    <name evidence="16" type="ORF">LNINA_LOCUS13724</name>
</gene>
<dbReference type="InterPro" id="IPR050182">
    <property type="entry name" value="Cytochrome_P450_fam2"/>
</dbReference>
<evidence type="ECO:0000256" key="7">
    <source>
        <dbReference type="ARBA" id="ARBA00022723"/>
    </source>
</evidence>
<dbReference type="GO" id="GO:0005789">
    <property type="term" value="C:endoplasmic reticulum membrane"/>
    <property type="evidence" value="ECO:0007669"/>
    <property type="project" value="UniProtKB-SubCell"/>
</dbReference>
<evidence type="ECO:0000256" key="5">
    <source>
        <dbReference type="ARBA" id="ARBA00010617"/>
    </source>
</evidence>
<dbReference type="Pfam" id="PF00067">
    <property type="entry name" value="p450"/>
    <property type="match status" value="1"/>
</dbReference>
<keyword evidence="6 14" id="KW-0349">Heme</keyword>
<dbReference type="FunFam" id="1.10.630.10:FF:000238">
    <property type="entry name" value="Cytochrome P450 2A6"/>
    <property type="match status" value="1"/>
</dbReference>
<dbReference type="GO" id="GO:0005506">
    <property type="term" value="F:iron ion binding"/>
    <property type="evidence" value="ECO:0007669"/>
    <property type="project" value="InterPro"/>
</dbReference>
<evidence type="ECO:0000256" key="8">
    <source>
        <dbReference type="ARBA" id="ARBA00022824"/>
    </source>
</evidence>
<dbReference type="PRINTS" id="PR00463">
    <property type="entry name" value="EP450I"/>
</dbReference>
<evidence type="ECO:0000256" key="6">
    <source>
        <dbReference type="ARBA" id="ARBA00022617"/>
    </source>
</evidence>
<comment type="cofactor">
    <cofactor evidence="1 14">
        <name>heme</name>
        <dbReference type="ChEBI" id="CHEBI:30413"/>
    </cofactor>
</comment>
<dbReference type="GO" id="GO:0008395">
    <property type="term" value="F:steroid hydroxylase activity"/>
    <property type="evidence" value="ECO:0007669"/>
    <property type="project" value="TreeGrafter"/>
</dbReference>
<evidence type="ECO:0000256" key="14">
    <source>
        <dbReference type="PIRSR" id="PIRSR602401-1"/>
    </source>
</evidence>
<proteinExistence type="inferred from homology"/>
<evidence type="ECO:0000256" key="15">
    <source>
        <dbReference type="RuleBase" id="RU000461"/>
    </source>
</evidence>
<keyword evidence="17" id="KW-1185">Reference proteome</keyword>
<dbReference type="GO" id="GO:0006082">
    <property type="term" value="P:organic acid metabolic process"/>
    <property type="evidence" value="ECO:0007669"/>
    <property type="project" value="TreeGrafter"/>
</dbReference>
<dbReference type="GO" id="GO:0016712">
    <property type="term" value="F:oxidoreductase activity, acting on paired donors, with incorporation or reduction of molecular oxygen, reduced flavin or flavoprotein as one donor, and incorporation of one atom of oxygen"/>
    <property type="evidence" value="ECO:0007669"/>
    <property type="project" value="TreeGrafter"/>
</dbReference>
<comment type="subcellular location">
    <subcellularLocation>
        <location evidence="4">Endoplasmic reticulum membrane</location>
        <topology evidence="4">Peripheral membrane protein</topology>
    </subcellularLocation>
    <subcellularLocation>
        <location evidence="3">Microsome membrane</location>
        <topology evidence="3">Peripheral membrane protein</topology>
    </subcellularLocation>
</comment>